<dbReference type="Pfam" id="PF10518">
    <property type="entry name" value="TAT_signal"/>
    <property type="match status" value="1"/>
</dbReference>
<dbReference type="PANTHER" id="PTHR43649:SF34">
    <property type="entry name" value="ABC TRANSPORTER PERIPLASMIC-BINDING PROTEIN YCJN-RELATED"/>
    <property type="match status" value="1"/>
</dbReference>
<dbReference type="InterPro" id="IPR019546">
    <property type="entry name" value="TAT_signal_bac_arc"/>
</dbReference>
<gene>
    <name evidence="6" type="ORF">HK439_19605</name>
</gene>
<comment type="similarity">
    <text evidence="2">Belongs to the bacterial solute-binding protein 1 family.</text>
</comment>
<evidence type="ECO:0000256" key="4">
    <source>
        <dbReference type="ARBA" id="ARBA00022729"/>
    </source>
</evidence>
<dbReference type="InterPro" id="IPR006059">
    <property type="entry name" value="SBP"/>
</dbReference>
<dbReference type="Proteomes" id="UP000598467">
    <property type="component" value="Unassembled WGS sequence"/>
</dbReference>
<proteinExistence type="inferred from homology"/>
<accession>A0A926NZT1</accession>
<protein>
    <submittedName>
        <fullName evidence="6">Extracellular solute-binding protein</fullName>
    </submittedName>
</protein>
<keyword evidence="3" id="KW-0813">Transport</keyword>
<dbReference type="EMBL" id="JABFCZ010000023">
    <property type="protein sequence ID" value="MBD1548474.1"/>
    <property type="molecule type" value="Genomic_DNA"/>
</dbReference>
<dbReference type="GO" id="GO:0042597">
    <property type="term" value="C:periplasmic space"/>
    <property type="evidence" value="ECO:0007669"/>
    <property type="project" value="UniProtKB-SubCell"/>
</dbReference>
<name>A0A926NZT1_9HYPH</name>
<comment type="subcellular location">
    <subcellularLocation>
        <location evidence="1">Periplasm</location>
    </subcellularLocation>
</comment>
<evidence type="ECO:0000313" key="7">
    <source>
        <dbReference type="Proteomes" id="UP000598467"/>
    </source>
</evidence>
<dbReference type="PROSITE" id="PS51318">
    <property type="entry name" value="TAT"/>
    <property type="match status" value="1"/>
</dbReference>
<dbReference type="InterPro" id="IPR050490">
    <property type="entry name" value="Bact_solute-bd_prot1"/>
</dbReference>
<dbReference type="AlphaFoldDB" id="A0A926NZT1"/>
<sequence length="442" mass="48211">MKNRFEGVIGRRDFLKTTAMAGAAALTMPGMKAFAAGNAINFQTWSAAVDLVKSHVAAFEKTSGLSVEYANSPWAQYRDAMVTKFVGTAPMDVMWVSDAWLPEWAEAGWISPVDEFDSLMAYNADAETFCTDSMTYKGRQYGLTYYTDFMGFIYDADKVAAAGFSAPPKSWDEVVEQSLVMKEKGISDFPMMLAMAKESWLIEFMSAMVFSHGGRFTNDEGGSIMQDEKNGALSALQWVVDAVNKHKVVSPGCVETGELSGLKAFASGNHAFALLPKYRLAMLNDPAQSQIAGRAKQALMPMGANGSHATVGWMRFHGMATQAAADKARADNAAKLIEWFGGKSDGAYTFQKLLFLDIGAGFGVKPLFEDADIRAKYNTYADVAIIQEQQALARKKDVVTPWFGDWNEVNGASWQSAILGNVSPADALKKSGEEWDDLKSQA</sequence>
<keyword evidence="5" id="KW-0574">Periplasm</keyword>
<evidence type="ECO:0000256" key="2">
    <source>
        <dbReference type="ARBA" id="ARBA00008520"/>
    </source>
</evidence>
<dbReference type="Pfam" id="PF01547">
    <property type="entry name" value="SBP_bac_1"/>
    <property type="match status" value="1"/>
</dbReference>
<keyword evidence="4" id="KW-0732">Signal</keyword>
<dbReference type="SUPFAM" id="SSF53850">
    <property type="entry name" value="Periplasmic binding protein-like II"/>
    <property type="match status" value="1"/>
</dbReference>
<evidence type="ECO:0000256" key="5">
    <source>
        <dbReference type="ARBA" id="ARBA00022764"/>
    </source>
</evidence>
<dbReference type="InterPro" id="IPR006311">
    <property type="entry name" value="TAT_signal"/>
</dbReference>
<dbReference type="PANTHER" id="PTHR43649">
    <property type="entry name" value="ARABINOSE-BINDING PROTEIN-RELATED"/>
    <property type="match status" value="1"/>
</dbReference>
<dbReference type="RefSeq" id="WP_190293166.1">
    <property type="nucleotide sequence ID" value="NZ_JABFCZ010000023.1"/>
</dbReference>
<comment type="caution">
    <text evidence="6">The sequence shown here is derived from an EMBL/GenBank/DDBJ whole genome shotgun (WGS) entry which is preliminary data.</text>
</comment>
<evidence type="ECO:0000256" key="1">
    <source>
        <dbReference type="ARBA" id="ARBA00004418"/>
    </source>
</evidence>
<dbReference type="Gene3D" id="3.40.190.10">
    <property type="entry name" value="Periplasmic binding protein-like II"/>
    <property type="match status" value="2"/>
</dbReference>
<organism evidence="6 7">
    <name type="scientific">Roseibium aggregatum</name>
    <dbReference type="NCBI Taxonomy" id="187304"/>
    <lineage>
        <taxon>Bacteria</taxon>
        <taxon>Pseudomonadati</taxon>
        <taxon>Pseudomonadota</taxon>
        <taxon>Alphaproteobacteria</taxon>
        <taxon>Hyphomicrobiales</taxon>
        <taxon>Stappiaceae</taxon>
        <taxon>Roseibium</taxon>
    </lineage>
</organism>
<reference evidence="6" key="1">
    <citation type="submission" date="2020-05" db="EMBL/GenBank/DDBJ databases">
        <title>Identification of trans-AT polyketide cluster in two marine bacteria, producers of a novel glutaramide-containing polyketide sesbanimide D and analogs.</title>
        <authorList>
            <person name="Kacar D."/>
            <person name="Rodriguez P."/>
            <person name="Canedo L."/>
            <person name="Gonzalez E."/>
            <person name="Galan B."/>
            <person name="De La Calle F."/>
            <person name="Garcia J.L."/>
        </authorList>
    </citation>
    <scope>NUCLEOTIDE SEQUENCE</scope>
    <source>
        <strain evidence="6">PHM038</strain>
    </source>
</reference>
<dbReference type="NCBIfam" id="TIGR01409">
    <property type="entry name" value="TAT_signal_seq"/>
    <property type="match status" value="1"/>
</dbReference>
<evidence type="ECO:0000256" key="3">
    <source>
        <dbReference type="ARBA" id="ARBA00022448"/>
    </source>
</evidence>
<evidence type="ECO:0000313" key="6">
    <source>
        <dbReference type="EMBL" id="MBD1548474.1"/>
    </source>
</evidence>